<dbReference type="KEGG" id="kan:IMCC3317_10890"/>
<dbReference type="OrthoDB" id="1448128at2"/>
<gene>
    <name evidence="1" type="ORF">IMCC3317_10890</name>
</gene>
<evidence type="ECO:0000313" key="2">
    <source>
        <dbReference type="Proteomes" id="UP000464657"/>
    </source>
</evidence>
<dbReference type="AlphaFoldDB" id="A0A7L4ZH14"/>
<sequence>MIKQEDIQTMGKVELRRMLFGISRKEARIVMNTVIADCRKISEVEAKKRKLILRHEVLKVLDFFGFEVE</sequence>
<keyword evidence="2" id="KW-1185">Reference proteome</keyword>
<accession>A0A7L4ZH14</accession>
<protein>
    <submittedName>
        <fullName evidence="1">Uncharacterized protein</fullName>
    </submittedName>
</protein>
<evidence type="ECO:0000313" key="1">
    <source>
        <dbReference type="EMBL" id="QHI35741.1"/>
    </source>
</evidence>
<proteinExistence type="predicted"/>
<dbReference type="EMBL" id="CP019288">
    <property type="protein sequence ID" value="QHI35741.1"/>
    <property type="molecule type" value="Genomic_DNA"/>
</dbReference>
<dbReference type="Proteomes" id="UP000464657">
    <property type="component" value="Chromosome"/>
</dbReference>
<name>A0A7L4ZH14_9FLAO</name>
<organism evidence="1 2">
    <name type="scientific">Kordia antarctica</name>
    <dbReference type="NCBI Taxonomy" id="1218801"/>
    <lineage>
        <taxon>Bacteria</taxon>
        <taxon>Pseudomonadati</taxon>
        <taxon>Bacteroidota</taxon>
        <taxon>Flavobacteriia</taxon>
        <taxon>Flavobacteriales</taxon>
        <taxon>Flavobacteriaceae</taxon>
        <taxon>Kordia</taxon>
    </lineage>
</organism>
<reference evidence="1 2" key="1">
    <citation type="journal article" date="2013" name="Int. J. Syst. Evol. Microbiol.">
        <title>Kordia antarctica sp. nov., isolated from Antarctic seawater.</title>
        <authorList>
            <person name="Baek K."/>
            <person name="Choi A."/>
            <person name="Kang I."/>
            <person name="Lee K."/>
            <person name="Cho J.C."/>
        </authorList>
    </citation>
    <scope>NUCLEOTIDE SEQUENCE [LARGE SCALE GENOMIC DNA]</scope>
    <source>
        <strain evidence="1 2">IMCC3317</strain>
    </source>
</reference>
<dbReference type="RefSeq" id="WP_160128468.1">
    <property type="nucleotide sequence ID" value="NZ_CP019288.1"/>
</dbReference>